<protein>
    <submittedName>
        <fullName evidence="2">Uncharacterized protein</fullName>
    </submittedName>
</protein>
<name>A0A1J8PX42_9AGAM</name>
<comment type="caution">
    <text evidence="2">The sequence shown here is derived from an EMBL/GenBank/DDBJ whole genome shotgun (WGS) entry which is preliminary data.</text>
</comment>
<evidence type="ECO:0000313" key="2">
    <source>
        <dbReference type="EMBL" id="OJA13870.1"/>
    </source>
</evidence>
<evidence type="ECO:0000256" key="1">
    <source>
        <dbReference type="SAM" id="MobiDB-lite"/>
    </source>
</evidence>
<dbReference type="AlphaFoldDB" id="A0A1J8PX42"/>
<dbReference type="OrthoDB" id="2131701at2759"/>
<sequence length="94" mass="10130">MASIQDQHTCAPSQTARGTLSSTSRVPITTPVSILPVPEWVFKRADIFWFIKSVGSDQYLGILGDISTAQNSTRVIAVSFPFAWAVEDSDVSGA</sequence>
<dbReference type="EMBL" id="LVVM01003999">
    <property type="protein sequence ID" value="OJA13870.1"/>
    <property type="molecule type" value="Genomic_DNA"/>
</dbReference>
<proteinExistence type="predicted"/>
<dbReference type="Proteomes" id="UP000183567">
    <property type="component" value="Unassembled WGS sequence"/>
</dbReference>
<organism evidence="2 3">
    <name type="scientific">Rhizopogon vesiculosus</name>
    <dbReference type="NCBI Taxonomy" id="180088"/>
    <lineage>
        <taxon>Eukaryota</taxon>
        <taxon>Fungi</taxon>
        <taxon>Dikarya</taxon>
        <taxon>Basidiomycota</taxon>
        <taxon>Agaricomycotina</taxon>
        <taxon>Agaricomycetes</taxon>
        <taxon>Agaricomycetidae</taxon>
        <taxon>Boletales</taxon>
        <taxon>Suillineae</taxon>
        <taxon>Rhizopogonaceae</taxon>
        <taxon>Rhizopogon</taxon>
    </lineage>
</organism>
<feature type="region of interest" description="Disordered" evidence="1">
    <location>
        <begin position="1"/>
        <end position="23"/>
    </location>
</feature>
<reference evidence="2 3" key="1">
    <citation type="submission" date="2016-03" db="EMBL/GenBank/DDBJ databases">
        <title>Comparative genomics of the ectomycorrhizal sister species Rhizopogon vinicolor and Rhizopogon vesiculosus (Basidiomycota: Boletales) reveals a divergence of the mating type B locus.</title>
        <authorList>
            <person name="Mujic A.B."/>
            <person name="Kuo A."/>
            <person name="Tritt A."/>
            <person name="Lipzen A."/>
            <person name="Chen C."/>
            <person name="Johnson J."/>
            <person name="Sharma A."/>
            <person name="Barry K."/>
            <person name="Grigoriev I.V."/>
            <person name="Spatafora J.W."/>
        </authorList>
    </citation>
    <scope>NUCLEOTIDE SEQUENCE [LARGE SCALE GENOMIC DNA]</scope>
    <source>
        <strain evidence="2 3">AM-OR11-056</strain>
    </source>
</reference>
<keyword evidence="3" id="KW-1185">Reference proteome</keyword>
<gene>
    <name evidence="2" type="ORF">AZE42_12215</name>
</gene>
<evidence type="ECO:0000313" key="3">
    <source>
        <dbReference type="Proteomes" id="UP000183567"/>
    </source>
</evidence>
<accession>A0A1J8PX42</accession>